<comment type="caution">
    <text evidence="2">The sequence shown here is derived from an EMBL/GenBank/DDBJ whole genome shotgun (WGS) entry which is preliminary data.</text>
</comment>
<proteinExistence type="predicted"/>
<evidence type="ECO:0000313" key="3">
    <source>
        <dbReference type="Proteomes" id="UP000754563"/>
    </source>
</evidence>
<keyword evidence="1" id="KW-0472">Membrane</keyword>
<accession>A0A955L826</accession>
<organism evidence="2 3">
    <name type="scientific">Candidatus Dojkabacteria bacterium</name>
    <dbReference type="NCBI Taxonomy" id="2099670"/>
    <lineage>
        <taxon>Bacteria</taxon>
        <taxon>Candidatus Dojkabacteria</taxon>
    </lineage>
</organism>
<dbReference type="EMBL" id="JAGQLH010000011">
    <property type="protein sequence ID" value="MCA9385289.1"/>
    <property type="molecule type" value="Genomic_DNA"/>
</dbReference>
<keyword evidence="1" id="KW-0812">Transmembrane</keyword>
<sequence length="218" mass="23859">MTRSKEDSKYSVFHIFVIAALIILLGSAISTNVYLYEMIQSDRIDNVTDTYSSNLTNDNGAKVSIPKNNPADTLEVTTFGELRFTQDTMEMKAGEEANIGVMWDGDPIVAAELHFLINDYIEVVDFNTGGSIESLGAEAANGNIITLMEDSFTQEVHIGKLTEGPIAPDQQLVVLTLRPYEEAITETVQTEFAFDSANTIIPGITTPAFRSLNVTIVP</sequence>
<evidence type="ECO:0000256" key="1">
    <source>
        <dbReference type="SAM" id="Phobius"/>
    </source>
</evidence>
<protein>
    <submittedName>
        <fullName evidence="2">Uncharacterized protein</fullName>
    </submittedName>
</protein>
<feature type="transmembrane region" description="Helical" evidence="1">
    <location>
        <begin position="12"/>
        <end position="36"/>
    </location>
</feature>
<keyword evidence="1" id="KW-1133">Transmembrane helix</keyword>
<reference evidence="2" key="1">
    <citation type="submission" date="2020-04" db="EMBL/GenBank/DDBJ databases">
        <authorList>
            <person name="Zhang T."/>
        </authorList>
    </citation>
    <scope>NUCLEOTIDE SEQUENCE</scope>
    <source>
        <strain evidence="2">HKST-UBA11</strain>
    </source>
</reference>
<name>A0A955L826_9BACT</name>
<reference evidence="2" key="2">
    <citation type="journal article" date="2021" name="Microbiome">
        <title>Successional dynamics and alternative stable states in a saline activated sludge microbial community over 9 years.</title>
        <authorList>
            <person name="Wang Y."/>
            <person name="Ye J."/>
            <person name="Ju F."/>
            <person name="Liu L."/>
            <person name="Boyd J.A."/>
            <person name="Deng Y."/>
            <person name="Parks D.H."/>
            <person name="Jiang X."/>
            <person name="Yin X."/>
            <person name="Woodcroft B.J."/>
            <person name="Tyson G.W."/>
            <person name="Hugenholtz P."/>
            <person name="Polz M.F."/>
            <person name="Zhang T."/>
        </authorList>
    </citation>
    <scope>NUCLEOTIDE SEQUENCE</scope>
    <source>
        <strain evidence="2">HKST-UBA11</strain>
    </source>
</reference>
<gene>
    <name evidence="2" type="ORF">KC717_01435</name>
</gene>
<dbReference type="AlphaFoldDB" id="A0A955L826"/>
<dbReference type="Proteomes" id="UP000754563">
    <property type="component" value="Unassembled WGS sequence"/>
</dbReference>
<evidence type="ECO:0000313" key="2">
    <source>
        <dbReference type="EMBL" id="MCA9385289.1"/>
    </source>
</evidence>